<dbReference type="AlphaFoldDB" id="A0AAV2HU40"/>
<keyword evidence="3" id="KW-0677">Repeat</keyword>
<comment type="caution">
    <text evidence="9">Lacks conserved residue(s) required for the propagation of feature annotation.</text>
</comment>
<dbReference type="InterPro" id="IPR036055">
    <property type="entry name" value="LDL_receptor-like_sf"/>
</dbReference>
<dbReference type="PROSITE" id="PS01209">
    <property type="entry name" value="LDLRA_1"/>
    <property type="match status" value="1"/>
</dbReference>
<evidence type="ECO:0000256" key="4">
    <source>
        <dbReference type="ARBA" id="ARBA00022989"/>
    </source>
</evidence>
<reference evidence="11 12" key="1">
    <citation type="submission" date="2024-04" db="EMBL/GenBank/DDBJ databases">
        <authorList>
            <consortium name="Genoscope - CEA"/>
            <person name="William W."/>
        </authorList>
    </citation>
    <scope>NUCLEOTIDE SEQUENCE [LARGE SCALE GENOMIC DNA]</scope>
</reference>
<evidence type="ECO:0000256" key="2">
    <source>
        <dbReference type="ARBA" id="ARBA00022692"/>
    </source>
</evidence>
<dbReference type="CDD" id="cd00112">
    <property type="entry name" value="LDLa"/>
    <property type="match status" value="2"/>
</dbReference>
<comment type="caution">
    <text evidence="11">The sequence shown here is derived from an EMBL/GenBank/DDBJ whole genome shotgun (WGS) entry which is preliminary data.</text>
</comment>
<keyword evidence="8" id="KW-0325">Glycoprotein</keyword>
<organism evidence="11 12">
    <name type="scientific">Lymnaea stagnalis</name>
    <name type="common">Great pond snail</name>
    <name type="synonym">Helix stagnalis</name>
    <dbReference type="NCBI Taxonomy" id="6523"/>
    <lineage>
        <taxon>Eukaryota</taxon>
        <taxon>Metazoa</taxon>
        <taxon>Spiralia</taxon>
        <taxon>Lophotrochozoa</taxon>
        <taxon>Mollusca</taxon>
        <taxon>Gastropoda</taxon>
        <taxon>Heterobranchia</taxon>
        <taxon>Euthyneura</taxon>
        <taxon>Panpulmonata</taxon>
        <taxon>Hygrophila</taxon>
        <taxon>Lymnaeoidea</taxon>
        <taxon>Lymnaeidae</taxon>
        <taxon>Lymnaea</taxon>
    </lineage>
</organism>
<dbReference type="InterPro" id="IPR002172">
    <property type="entry name" value="LDrepeatLR_classA_rpt"/>
</dbReference>
<feature type="disulfide bond" evidence="9">
    <location>
        <begin position="42"/>
        <end position="57"/>
    </location>
</feature>
<gene>
    <name evidence="11" type="ORF">GSLYS_00011003001</name>
</gene>
<dbReference type="PROSITE" id="PS50068">
    <property type="entry name" value="LDLRA_2"/>
    <property type="match status" value="2"/>
</dbReference>
<protein>
    <submittedName>
        <fullName evidence="11">Uncharacterized protein</fullName>
    </submittedName>
</protein>
<proteinExistence type="predicted"/>
<keyword evidence="12" id="KW-1185">Reference proteome</keyword>
<dbReference type="Pfam" id="PF00057">
    <property type="entry name" value="Ldl_recept_a"/>
    <property type="match status" value="2"/>
</dbReference>
<comment type="subcellular location">
    <subcellularLocation>
        <location evidence="1">Membrane</location>
        <topology evidence="1">Single-pass membrane protein</topology>
    </subcellularLocation>
</comment>
<evidence type="ECO:0000256" key="6">
    <source>
        <dbReference type="ARBA" id="ARBA00023157"/>
    </source>
</evidence>
<evidence type="ECO:0000256" key="5">
    <source>
        <dbReference type="ARBA" id="ARBA00023136"/>
    </source>
</evidence>
<feature type="region of interest" description="Disordered" evidence="10">
    <location>
        <begin position="1"/>
        <end position="31"/>
    </location>
</feature>
<dbReference type="GO" id="GO:0043235">
    <property type="term" value="C:receptor complex"/>
    <property type="evidence" value="ECO:0007669"/>
    <property type="project" value="TreeGrafter"/>
</dbReference>
<dbReference type="SMART" id="SM00192">
    <property type="entry name" value="LDLa"/>
    <property type="match status" value="2"/>
</dbReference>
<keyword evidence="7" id="KW-0675">Receptor</keyword>
<evidence type="ECO:0000256" key="1">
    <source>
        <dbReference type="ARBA" id="ARBA00004167"/>
    </source>
</evidence>
<dbReference type="InterPro" id="IPR051221">
    <property type="entry name" value="LDLR-related"/>
</dbReference>
<keyword evidence="5" id="KW-0472">Membrane</keyword>
<keyword evidence="6 9" id="KW-1015">Disulfide bond</keyword>
<keyword evidence="4" id="KW-1133">Transmembrane helix</keyword>
<dbReference type="PANTHER" id="PTHR22722">
    <property type="entry name" value="LOW-DENSITY LIPOPROTEIN RECEPTOR-RELATED PROTEIN 2-RELATED"/>
    <property type="match status" value="1"/>
</dbReference>
<evidence type="ECO:0000256" key="3">
    <source>
        <dbReference type="ARBA" id="ARBA00022737"/>
    </source>
</evidence>
<evidence type="ECO:0000256" key="9">
    <source>
        <dbReference type="PROSITE-ProRule" id="PRU00124"/>
    </source>
</evidence>
<dbReference type="Gene3D" id="4.10.1220.10">
    <property type="entry name" value="EGF-type module"/>
    <property type="match status" value="1"/>
</dbReference>
<dbReference type="InterPro" id="IPR023415">
    <property type="entry name" value="LDLR_class-A_CS"/>
</dbReference>
<dbReference type="Gene3D" id="4.10.400.10">
    <property type="entry name" value="Low-density Lipoprotein Receptor"/>
    <property type="match status" value="1"/>
</dbReference>
<name>A0AAV2HU40_LYMST</name>
<dbReference type="PRINTS" id="PR00261">
    <property type="entry name" value="LDLRECEPTOR"/>
</dbReference>
<sequence length="113" mass="12410">DNRAGPEKCSTPDLYMCSGPQDDNSDTSEKKAPLCVPPSWLCDGDKDCLNGDDELNCSISRCDSKQFECSSSSKLRCISISWQCDGEKDCDLGEDEAPEECRTKTKKGAWSRG</sequence>
<feature type="non-terminal residue" evidence="11">
    <location>
        <position position="113"/>
    </location>
</feature>
<evidence type="ECO:0000313" key="12">
    <source>
        <dbReference type="Proteomes" id="UP001497497"/>
    </source>
</evidence>
<dbReference type="EMBL" id="CAXITT010000248">
    <property type="protein sequence ID" value="CAL1537090.1"/>
    <property type="molecule type" value="Genomic_DNA"/>
</dbReference>
<evidence type="ECO:0000256" key="8">
    <source>
        <dbReference type="ARBA" id="ARBA00023180"/>
    </source>
</evidence>
<feature type="non-terminal residue" evidence="11">
    <location>
        <position position="1"/>
    </location>
</feature>
<dbReference type="SUPFAM" id="SSF57424">
    <property type="entry name" value="LDL receptor-like module"/>
    <property type="match status" value="2"/>
</dbReference>
<accession>A0AAV2HU40</accession>
<dbReference type="GO" id="GO:0005886">
    <property type="term" value="C:plasma membrane"/>
    <property type="evidence" value="ECO:0007669"/>
    <property type="project" value="TreeGrafter"/>
</dbReference>
<evidence type="ECO:0000256" key="7">
    <source>
        <dbReference type="ARBA" id="ARBA00023170"/>
    </source>
</evidence>
<keyword evidence="2" id="KW-0812">Transmembrane</keyword>
<dbReference type="Proteomes" id="UP001497497">
    <property type="component" value="Unassembled WGS sequence"/>
</dbReference>
<evidence type="ECO:0000313" key="11">
    <source>
        <dbReference type="EMBL" id="CAL1537090.1"/>
    </source>
</evidence>
<evidence type="ECO:0000256" key="10">
    <source>
        <dbReference type="SAM" id="MobiDB-lite"/>
    </source>
</evidence>